<name>A0A813JZA0_POLGL</name>
<accession>A0A813JZA0</accession>
<proteinExistence type="predicted"/>
<dbReference type="Proteomes" id="UP000626109">
    <property type="component" value="Unassembled WGS sequence"/>
</dbReference>
<protein>
    <submittedName>
        <fullName evidence="1">Uncharacterized protein</fullName>
    </submittedName>
</protein>
<dbReference type="AlphaFoldDB" id="A0A813JZA0"/>
<comment type="caution">
    <text evidence="1">The sequence shown here is derived from an EMBL/GenBank/DDBJ whole genome shotgun (WGS) entry which is preliminary data.</text>
</comment>
<dbReference type="EMBL" id="CAJNNW010027121">
    <property type="protein sequence ID" value="CAE8689695.1"/>
    <property type="molecule type" value="Genomic_DNA"/>
</dbReference>
<evidence type="ECO:0000313" key="2">
    <source>
        <dbReference type="Proteomes" id="UP000626109"/>
    </source>
</evidence>
<evidence type="ECO:0000313" key="1">
    <source>
        <dbReference type="EMBL" id="CAE8689695.1"/>
    </source>
</evidence>
<organism evidence="1 2">
    <name type="scientific">Polarella glacialis</name>
    <name type="common">Dinoflagellate</name>
    <dbReference type="NCBI Taxonomy" id="89957"/>
    <lineage>
        <taxon>Eukaryota</taxon>
        <taxon>Sar</taxon>
        <taxon>Alveolata</taxon>
        <taxon>Dinophyceae</taxon>
        <taxon>Suessiales</taxon>
        <taxon>Suessiaceae</taxon>
        <taxon>Polarella</taxon>
    </lineage>
</organism>
<sequence length="134" mass="15854">MWSCQTDIEKRVRLGFRRDQFHLPTKSVLLLLVLDGSPRAHQSHFKAYRGCENGQFPYFAPTIFDIQRTSNNYQDVCFMWSCQTDIEKTVRLGFRRDQFHLPTKSMLLLLVLDGSPRAHQSHFKAYRIHVRVRV</sequence>
<gene>
    <name evidence="1" type="ORF">PGLA2088_LOCUS26567</name>
</gene>
<reference evidence="1" key="1">
    <citation type="submission" date="2021-02" db="EMBL/GenBank/DDBJ databases">
        <authorList>
            <person name="Dougan E. K."/>
            <person name="Rhodes N."/>
            <person name="Thang M."/>
            <person name="Chan C."/>
        </authorList>
    </citation>
    <scope>NUCLEOTIDE SEQUENCE</scope>
</reference>